<proteinExistence type="predicted"/>
<name>A0A8S9UIZ6_PHYIN</name>
<reference evidence="2" key="1">
    <citation type="submission" date="2020-03" db="EMBL/GenBank/DDBJ databases">
        <title>Hybrid Assembly of Korean Phytophthora infestans isolates.</title>
        <authorList>
            <person name="Prokchorchik M."/>
            <person name="Lee Y."/>
            <person name="Seo J."/>
            <person name="Cho J.-H."/>
            <person name="Park Y.-E."/>
            <person name="Jang D.-C."/>
            <person name="Im J.-S."/>
            <person name="Choi J.-G."/>
            <person name="Park H.-J."/>
            <person name="Lee G.-B."/>
            <person name="Lee Y.-G."/>
            <person name="Hong S.-Y."/>
            <person name="Cho K."/>
            <person name="Sohn K.H."/>
        </authorList>
    </citation>
    <scope>NUCLEOTIDE SEQUENCE</scope>
    <source>
        <strain evidence="2">KR_2_A2</strain>
    </source>
</reference>
<comment type="caution">
    <text evidence="2">The sequence shown here is derived from an EMBL/GenBank/DDBJ whole genome shotgun (WGS) entry which is preliminary data.</text>
</comment>
<organism evidence="2 3">
    <name type="scientific">Phytophthora infestans</name>
    <name type="common">Potato late blight agent</name>
    <name type="synonym">Botrytis infestans</name>
    <dbReference type="NCBI Taxonomy" id="4787"/>
    <lineage>
        <taxon>Eukaryota</taxon>
        <taxon>Sar</taxon>
        <taxon>Stramenopiles</taxon>
        <taxon>Oomycota</taxon>
        <taxon>Peronosporomycetes</taxon>
        <taxon>Peronosporales</taxon>
        <taxon>Peronosporaceae</taxon>
        <taxon>Phytophthora</taxon>
    </lineage>
</organism>
<protein>
    <submittedName>
        <fullName evidence="2">Uncharacterized protein</fullName>
    </submittedName>
</protein>
<dbReference type="EMBL" id="JAACNO010001451">
    <property type="protein sequence ID" value="KAF4140476.1"/>
    <property type="molecule type" value="Genomic_DNA"/>
</dbReference>
<sequence>MDASDSGLCALHPAKCEYIRLQFDAEERLLIRQGRLSINIREQLGAVLALLCWGREWCPRVTPEVIHIPISNAIRKIYSAKWSAFNSAPSLNPLNANTKEPGSSGERSVRTSECQGVSRSETRKHNHYYWLSSPFTAGPEEINTAEPRPAPFNLNCATSAGIIGHLPDSTLNYDRTTPSPLLECDKQAQQRGDEHRVLAGAAILGFFFLLRSAEYLAVKGRRRIYTLQVRDVILKDELGLQTSSLHAAVAVEITLRGQKNDQQGHGTKRVLSRSSHRALCPVLAGRPLMENARNLQLRPEDPI</sequence>
<dbReference type="AlphaFoldDB" id="A0A8S9UIZ6"/>
<gene>
    <name evidence="2" type="ORF">GN958_ATG10336</name>
</gene>
<dbReference type="Proteomes" id="UP000704712">
    <property type="component" value="Unassembled WGS sequence"/>
</dbReference>
<evidence type="ECO:0000313" key="2">
    <source>
        <dbReference type="EMBL" id="KAF4140476.1"/>
    </source>
</evidence>
<feature type="region of interest" description="Disordered" evidence="1">
    <location>
        <begin position="93"/>
        <end position="120"/>
    </location>
</feature>
<accession>A0A8S9UIZ6</accession>
<evidence type="ECO:0000313" key="3">
    <source>
        <dbReference type="Proteomes" id="UP000704712"/>
    </source>
</evidence>
<evidence type="ECO:0000256" key="1">
    <source>
        <dbReference type="SAM" id="MobiDB-lite"/>
    </source>
</evidence>